<protein>
    <recommendedName>
        <fullName evidence="6">DUF5666 domain-containing protein</fullName>
    </recommendedName>
</protein>
<evidence type="ECO:0008006" key="6">
    <source>
        <dbReference type="Google" id="ProtNLM"/>
    </source>
</evidence>
<gene>
    <name evidence="3" type="ORF">EFD55_15805</name>
    <name evidence="2" type="ORF">FHS26_002908</name>
</gene>
<evidence type="ECO:0000313" key="4">
    <source>
        <dbReference type="Proteomes" id="UP000277279"/>
    </source>
</evidence>
<dbReference type="Proteomes" id="UP000277279">
    <property type="component" value="Unassembled WGS sequence"/>
</dbReference>
<evidence type="ECO:0000313" key="2">
    <source>
        <dbReference type="EMBL" id="MBB3135167.1"/>
    </source>
</evidence>
<reference evidence="2 5" key="2">
    <citation type="submission" date="2020-08" db="EMBL/GenBank/DDBJ databases">
        <title>Genomic Encyclopedia of Type Strains, Phase III (KMG-III): the genomes of soil and plant-associated and newly described type strains.</title>
        <authorList>
            <person name="Whitman W."/>
        </authorList>
    </citation>
    <scope>NUCLEOTIDE SEQUENCE [LARGE SCALE GENOMIC DNA]</scope>
    <source>
        <strain evidence="2 5">CECT 4113</strain>
    </source>
</reference>
<feature type="chain" id="PRO_5044603437" description="DUF5666 domain-containing protein" evidence="1">
    <location>
        <begin position="30"/>
        <end position="209"/>
    </location>
</feature>
<organism evidence="3 4">
    <name type="scientific">Rhizobium pisi</name>
    <dbReference type="NCBI Taxonomy" id="574561"/>
    <lineage>
        <taxon>Bacteria</taxon>
        <taxon>Pseudomonadati</taxon>
        <taxon>Pseudomonadota</taxon>
        <taxon>Alphaproteobacteria</taxon>
        <taxon>Hyphomicrobiales</taxon>
        <taxon>Rhizobiaceae</taxon>
        <taxon>Rhizobium/Agrobacterium group</taxon>
        <taxon>Rhizobium</taxon>
    </lineage>
</organism>
<accession>A0A427MZ26</accession>
<sequence>MSRKPHSRFFTALATGGLVALALSQAVQAEDAQRVRVRGAIESLSGDKLVVKTREGSDAAVTLKAGWKVGGIRKASVEDIKPGDFVGVASLPKGDGPDGAIEVLIFPAAMKGTGEGNRPWDAQPNSQMTNATVSNAVKSVDGHTITLTYQGKEKIITISDGTPIVTLAPATKDDLKAGAGVIVTGAKAADGSISATQVAVGLEGITPPM</sequence>
<reference evidence="3 4" key="1">
    <citation type="submission" date="2018-11" db="EMBL/GenBank/DDBJ databases">
        <authorList>
            <person name="Huo Y."/>
        </authorList>
    </citation>
    <scope>NUCLEOTIDE SEQUENCE [LARGE SCALE GENOMIC DNA]</scope>
    <source>
        <strain evidence="3 4">DSM 30132</strain>
    </source>
</reference>
<keyword evidence="1" id="KW-0732">Signal</keyword>
<dbReference type="RefSeq" id="WP_125845969.1">
    <property type="nucleotide sequence ID" value="NZ_JACHXH010000009.1"/>
</dbReference>
<proteinExistence type="predicted"/>
<evidence type="ECO:0000256" key="1">
    <source>
        <dbReference type="SAM" id="SignalP"/>
    </source>
</evidence>
<dbReference type="EMBL" id="JACHXH010000009">
    <property type="protein sequence ID" value="MBB3135167.1"/>
    <property type="molecule type" value="Genomic_DNA"/>
</dbReference>
<dbReference type="OrthoDB" id="9799947at2"/>
<evidence type="ECO:0000313" key="3">
    <source>
        <dbReference type="EMBL" id="RSB78332.1"/>
    </source>
</evidence>
<dbReference type="EMBL" id="RJJT01000010">
    <property type="protein sequence ID" value="RSB78332.1"/>
    <property type="molecule type" value="Genomic_DNA"/>
</dbReference>
<feature type="signal peptide" evidence="1">
    <location>
        <begin position="1"/>
        <end position="29"/>
    </location>
</feature>
<evidence type="ECO:0000313" key="5">
    <source>
        <dbReference type="Proteomes" id="UP000518315"/>
    </source>
</evidence>
<comment type="caution">
    <text evidence="3">The sequence shown here is derived from an EMBL/GenBank/DDBJ whole genome shotgun (WGS) entry which is preliminary data.</text>
</comment>
<dbReference type="AlphaFoldDB" id="A0A427MZ26"/>
<dbReference type="Proteomes" id="UP000518315">
    <property type="component" value="Unassembled WGS sequence"/>
</dbReference>
<name>A0A427MZ26_9HYPH</name>
<keyword evidence="5" id="KW-1185">Reference proteome</keyword>